<accession>A0A7M1RYM2</accession>
<reference evidence="1 2" key="1">
    <citation type="submission" date="2020-07" db="EMBL/GenBank/DDBJ databases">
        <title>Taxonomic proposal: Crassvirales, a new order of highly abundant and diverse bacterial viruses.</title>
        <authorList>
            <person name="Shkoporov A.N."/>
            <person name="Stockdale S.R."/>
            <person name="Guerin E."/>
            <person name="Ross R.P."/>
            <person name="Hill C."/>
        </authorList>
    </citation>
    <scope>NUCLEOTIDE SEQUENCE [LARGE SCALE GENOMIC DNA]</scope>
</reference>
<evidence type="ECO:0000313" key="2">
    <source>
        <dbReference type="Proteomes" id="UP000594030"/>
    </source>
</evidence>
<dbReference type="EMBL" id="MT774385">
    <property type="protein sequence ID" value="QOR58991.1"/>
    <property type="molecule type" value="Genomic_DNA"/>
</dbReference>
<dbReference type="GO" id="GO:0070402">
    <property type="term" value="F:NADPH binding"/>
    <property type="evidence" value="ECO:0007669"/>
    <property type="project" value="TreeGrafter"/>
</dbReference>
<dbReference type="RefSeq" id="YP_010111149.1">
    <property type="nucleotide sequence ID" value="NC_055878.1"/>
</dbReference>
<dbReference type="GO" id="GO:0050660">
    <property type="term" value="F:flavin adenine dinucleotide binding"/>
    <property type="evidence" value="ECO:0007669"/>
    <property type="project" value="InterPro"/>
</dbReference>
<keyword evidence="2" id="KW-1185">Reference proteome</keyword>
<dbReference type="KEGG" id="vg:65129483"/>
<dbReference type="GeneID" id="65129483"/>
<organism evidence="1 2">
    <name type="scientific">uncultured phage cr108_1</name>
    <dbReference type="NCBI Taxonomy" id="2772069"/>
    <lineage>
        <taxon>Viruses</taxon>
        <taxon>Duplodnaviria</taxon>
        <taxon>Heunggongvirae</taxon>
        <taxon>Uroviricota</taxon>
        <taxon>Caudoviricetes</taxon>
        <taxon>Crassvirales</taxon>
        <taxon>Steigviridae</taxon>
        <taxon>Asinivirinae</taxon>
        <taxon>Pipoluvirus</taxon>
        <taxon>Pipoluvirus rarus</taxon>
    </lineage>
</organism>
<dbReference type="GO" id="GO:0006231">
    <property type="term" value="P:dTMP biosynthetic process"/>
    <property type="evidence" value="ECO:0007669"/>
    <property type="project" value="InterPro"/>
</dbReference>
<dbReference type="Gene3D" id="3.30.1360.170">
    <property type="match status" value="1"/>
</dbReference>
<protein>
    <submittedName>
        <fullName evidence="1">Thymidylate synthase</fullName>
    </submittedName>
</protein>
<dbReference type="PANTHER" id="PTHR34934:SF1">
    <property type="entry name" value="FLAVIN-DEPENDENT THYMIDYLATE SYNTHASE"/>
    <property type="match status" value="1"/>
</dbReference>
<evidence type="ECO:0000313" key="1">
    <source>
        <dbReference type="EMBL" id="QOR58991.1"/>
    </source>
</evidence>
<dbReference type="InterPro" id="IPR036098">
    <property type="entry name" value="Thymidylate_synthase_ThyX_sf"/>
</dbReference>
<dbReference type="GO" id="GO:0004799">
    <property type="term" value="F:thymidylate synthase activity"/>
    <property type="evidence" value="ECO:0007669"/>
    <property type="project" value="TreeGrafter"/>
</dbReference>
<proteinExistence type="predicted"/>
<dbReference type="PANTHER" id="PTHR34934">
    <property type="entry name" value="FLAVIN-DEPENDENT THYMIDYLATE SYNTHASE"/>
    <property type="match status" value="1"/>
</dbReference>
<dbReference type="GO" id="GO:0050797">
    <property type="term" value="F:thymidylate synthase (FAD) activity"/>
    <property type="evidence" value="ECO:0007669"/>
    <property type="project" value="InterPro"/>
</dbReference>
<name>A0A7M1RYM2_9CAUD</name>
<sequence length="358" mass="42101">MRICYSKVEVLPDQGLLKNIEVAGRVCYKSEDKITETSAAAFVDMIRRREHYSVLEHGSIYLKVPKDYPIPFIEMPWCHIEVKDNFKYIYTNLRYVVEVQPELADAILAGDPLPQEVEFFTPDINDPYKRFSVRIITNFKISEQYVRHRVFSHSKESSRYCNYSKQKFNSELTFIIPQHFATYFNYLEGKIEGIDDKWYFTPGSTYEDAVIQEEALRRLYNMWPHEGDKTVINVLDEAPSLHKLLSRCKLAELDYLEDIAEGFKPEEARDYLTLFAKTEQVMTGFLKDWEDMLIKRRSAPAQSEARFIANNIHLKLHKLTNKSDQKTSDYDKLWLDDLGDNMAELMRRVGINRVRLDD</sequence>
<dbReference type="InterPro" id="IPR003669">
    <property type="entry name" value="Thymidylate_synthase_ThyX"/>
</dbReference>
<dbReference type="Proteomes" id="UP000594030">
    <property type="component" value="Segment"/>
</dbReference>
<dbReference type="SUPFAM" id="SSF69796">
    <property type="entry name" value="Thymidylate synthase-complementing protein Thy1"/>
    <property type="match status" value="1"/>
</dbReference>
<dbReference type="Pfam" id="PF02511">
    <property type="entry name" value="Thy1"/>
    <property type="match status" value="1"/>
</dbReference>
<dbReference type="Gene3D" id="6.10.140.450">
    <property type="match status" value="1"/>
</dbReference>